<dbReference type="Proteomes" id="UP000650081">
    <property type="component" value="Unassembled WGS sequence"/>
</dbReference>
<dbReference type="RefSeq" id="WP_187466225.1">
    <property type="nucleotide sequence ID" value="NZ_JACSIT010000091.1"/>
</dbReference>
<evidence type="ECO:0000259" key="3">
    <source>
        <dbReference type="Pfam" id="PF01648"/>
    </source>
</evidence>
<dbReference type="InterPro" id="IPR050559">
    <property type="entry name" value="P-Pant_transferase_sf"/>
</dbReference>
<dbReference type="InterPro" id="IPR037143">
    <property type="entry name" value="4-PPantetheinyl_Trfase_dom_sf"/>
</dbReference>
<dbReference type="GO" id="GO:0000287">
    <property type="term" value="F:magnesium ion binding"/>
    <property type="evidence" value="ECO:0007669"/>
    <property type="project" value="InterPro"/>
</dbReference>
<dbReference type="Gene3D" id="3.90.470.20">
    <property type="entry name" value="4'-phosphopantetheinyl transferase domain"/>
    <property type="match status" value="2"/>
</dbReference>
<evidence type="ECO:0000256" key="2">
    <source>
        <dbReference type="ARBA" id="ARBA00022679"/>
    </source>
</evidence>
<evidence type="ECO:0000256" key="1">
    <source>
        <dbReference type="ARBA" id="ARBA00010990"/>
    </source>
</evidence>
<dbReference type="GO" id="GO:0005829">
    <property type="term" value="C:cytosol"/>
    <property type="evidence" value="ECO:0007669"/>
    <property type="project" value="TreeGrafter"/>
</dbReference>
<dbReference type="Pfam" id="PF22624">
    <property type="entry name" value="AASDHPPT_N"/>
    <property type="match status" value="1"/>
</dbReference>
<evidence type="ECO:0000313" key="5">
    <source>
        <dbReference type="EMBL" id="MBC6994139.1"/>
    </source>
</evidence>
<dbReference type="InterPro" id="IPR008278">
    <property type="entry name" value="4-PPantetheinyl_Trfase_dom"/>
</dbReference>
<proteinExistence type="inferred from homology"/>
<dbReference type="InterPro" id="IPR055066">
    <property type="entry name" value="AASDHPPT_N"/>
</dbReference>
<evidence type="ECO:0000313" key="6">
    <source>
        <dbReference type="Proteomes" id="UP000650081"/>
    </source>
</evidence>
<dbReference type="AlphaFoldDB" id="A0A923PIX1"/>
<feature type="domain" description="4'-phosphopantetheinyl transferase" evidence="3">
    <location>
        <begin position="133"/>
        <end position="213"/>
    </location>
</feature>
<dbReference type="PANTHER" id="PTHR12215:SF10">
    <property type="entry name" value="L-AMINOADIPATE-SEMIALDEHYDE DEHYDROGENASE-PHOSPHOPANTETHEINYL TRANSFERASE"/>
    <property type="match status" value="1"/>
</dbReference>
<feature type="domain" description="4'-phosphopantetheinyl transferase N-terminal" evidence="4">
    <location>
        <begin position="45"/>
        <end position="126"/>
    </location>
</feature>
<gene>
    <name evidence="5" type="ORF">H9S92_08200</name>
</gene>
<dbReference type="EMBL" id="JACSIT010000091">
    <property type="protein sequence ID" value="MBC6994139.1"/>
    <property type="molecule type" value="Genomic_DNA"/>
</dbReference>
<name>A0A923PIX1_9BACT</name>
<dbReference type="GO" id="GO:0008897">
    <property type="term" value="F:holo-[acyl-carrier-protein] synthase activity"/>
    <property type="evidence" value="ECO:0007669"/>
    <property type="project" value="InterPro"/>
</dbReference>
<comment type="similarity">
    <text evidence="1">Belongs to the P-Pant transferase superfamily. Gsp/Sfp/HetI/AcpT family.</text>
</comment>
<keyword evidence="6" id="KW-1185">Reference proteome</keyword>
<dbReference type="Pfam" id="PF01648">
    <property type="entry name" value="ACPS"/>
    <property type="match status" value="1"/>
</dbReference>
<accession>A0A923PIX1</accession>
<reference evidence="5" key="1">
    <citation type="submission" date="2020-08" db="EMBL/GenBank/DDBJ databases">
        <title>Lewinella bacteria from marine environments.</title>
        <authorList>
            <person name="Zhong Y."/>
        </authorList>
    </citation>
    <scope>NUCLEOTIDE SEQUENCE</scope>
    <source>
        <strain evidence="5">KCTC 42187</strain>
    </source>
</reference>
<protein>
    <submittedName>
        <fullName evidence="5">4'-phosphopantetheinyl transferase superfamily protein</fullName>
    </submittedName>
</protein>
<sequence length="255" mass="28461">MSAGSHYHRSLAATPWAIGSPERAWPAPGIVEVWRTPLPGTPESAESAYPLLSAGERERAERFYFPADRYAYVRTRGILRRLLAGYLGQRAEDLVFRTNPYGKPYLADHPELAFNLSHGGGYGLFAFTGATTVGIDLESIALDVDTDQFSHRVFSPTERLRVLELENAEERRATFYRTWTRKEAFLKAHGEGLTLPLDQFTVPADLAAPLRIESIKWDPASAETWSLASFMVTEQLPAALVIAGPLKDIRFFDFG</sequence>
<organism evidence="5 6">
    <name type="scientific">Neolewinella lacunae</name>
    <dbReference type="NCBI Taxonomy" id="1517758"/>
    <lineage>
        <taxon>Bacteria</taxon>
        <taxon>Pseudomonadati</taxon>
        <taxon>Bacteroidota</taxon>
        <taxon>Saprospiria</taxon>
        <taxon>Saprospirales</taxon>
        <taxon>Lewinellaceae</taxon>
        <taxon>Neolewinella</taxon>
    </lineage>
</organism>
<comment type="caution">
    <text evidence="5">The sequence shown here is derived from an EMBL/GenBank/DDBJ whole genome shotgun (WGS) entry which is preliminary data.</text>
</comment>
<evidence type="ECO:0000259" key="4">
    <source>
        <dbReference type="Pfam" id="PF22624"/>
    </source>
</evidence>
<dbReference type="SUPFAM" id="SSF56214">
    <property type="entry name" value="4'-phosphopantetheinyl transferase"/>
    <property type="match status" value="2"/>
</dbReference>
<keyword evidence="2 5" id="KW-0808">Transferase</keyword>
<dbReference type="GO" id="GO:0019878">
    <property type="term" value="P:lysine biosynthetic process via aminoadipic acid"/>
    <property type="evidence" value="ECO:0007669"/>
    <property type="project" value="TreeGrafter"/>
</dbReference>
<dbReference type="PANTHER" id="PTHR12215">
    <property type="entry name" value="PHOSPHOPANTETHEINE TRANSFERASE"/>
    <property type="match status" value="1"/>
</dbReference>